<keyword evidence="3" id="KW-0597">Phosphoprotein</keyword>
<dbReference type="HOGENOM" id="CLU_039822_0_0_10"/>
<evidence type="ECO:0000259" key="10">
    <source>
        <dbReference type="PROSITE" id="PS50109"/>
    </source>
</evidence>
<dbReference type="PRINTS" id="PR00344">
    <property type="entry name" value="BCTRLSENSOR"/>
</dbReference>
<comment type="caution">
    <text evidence="11">The sequence shown here is derived from an EMBL/GenBank/DDBJ whole genome shotgun (WGS) entry which is preliminary data.</text>
</comment>
<name>F5J2T5_9BACT</name>
<keyword evidence="9" id="KW-1133">Transmembrane helix</keyword>
<dbReference type="PANTHER" id="PTHR43065:SF10">
    <property type="entry name" value="PEROXIDE STRESS-ACTIVATED HISTIDINE KINASE MAK3"/>
    <property type="match status" value="1"/>
</dbReference>
<evidence type="ECO:0000256" key="6">
    <source>
        <dbReference type="ARBA" id="ARBA00022777"/>
    </source>
</evidence>
<evidence type="ECO:0000256" key="3">
    <source>
        <dbReference type="ARBA" id="ARBA00022553"/>
    </source>
</evidence>
<dbReference type="InterPro" id="IPR004358">
    <property type="entry name" value="Sig_transdc_His_kin-like_C"/>
</dbReference>
<evidence type="ECO:0000256" key="5">
    <source>
        <dbReference type="ARBA" id="ARBA00022741"/>
    </source>
</evidence>
<gene>
    <name evidence="11" type="ORF">HMPREF9455_03652</name>
</gene>
<feature type="transmembrane region" description="Helical" evidence="9">
    <location>
        <begin position="143"/>
        <end position="164"/>
    </location>
</feature>
<evidence type="ECO:0000256" key="2">
    <source>
        <dbReference type="ARBA" id="ARBA00012438"/>
    </source>
</evidence>
<dbReference type="SMART" id="SM00387">
    <property type="entry name" value="HATPase_c"/>
    <property type="match status" value="1"/>
</dbReference>
<dbReference type="SUPFAM" id="SSF55874">
    <property type="entry name" value="ATPase domain of HSP90 chaperone/DNA topoisomerase II/histidine kinase"/>
    <property type="match status" value="1"/>
</dbReference>
<dbReference type="GO" id="GO:0005524">
    <property type="term" value="F:ATP binding"/>
    <property type="evidence" value="ECO:0007669"/>
    <property type="project" value="UniProtKB-KW"/>
</dbReference>
<evidence type="ECO:0000256" key="8">
    <source>
        <dbReference type="ARBA" id="ARBA00023012"/>
    </source>
</evidence>
<feature type="domain" description="Histidine kinase" evidence="10">
    <location>
        <begin position="181"/>
        <end position="383"/>
    </location>
</feature>
<dbReference type="STRING" id="742766.HMPREF9455_03652"/>
<evidence type="ECO:0000256" key="4">
    <source>
        <dbReference type="ARBA" id="ARBA00022679"/>
    </source>
</evidence>
<keyword evidence="8" id="KW-0902">Two-component regulatory system</keyword>
<dbReference type="RefSeq" id="WP_006801184.1">
    <property type="nucleotide sequence ID" value="NZ_GL891990.1"/>
</dbReference>
<keyword evidence="7" id="KW-0067">ATP-binding</keyword>
<keyword evidence="5" id="KW-0547">Nucleotide-binding</keyword>
<dbReference type="InterPro" id="IPR036890">
    <property type="entry name" value="HATPase_C_sf"/>
</dbReference>
<evidence type="ECO:0000256" key="1">
    <source>
        <dbReference type="ARBA" id="ARBA00000085"/>
    </source>
</evidence>
<keyword evidence="9" id="KW-0472">Membrane</keyword>
<dbReference type="Gene3D" id="3.30.565.10">
    <property type="entry name" value="Histidine kinase-like ATPase, C-terminal domain"/>
    <property type="match status" value="1"/>
</dbReference>
<keyword evidence="12" id="KW-1185">Reference proteome</keyword>
<evidence type="ECO:0000313" key="11">
    <source>
        <dbReference type="EMBL" id="EGK00008.1"/>
    </source>
</evidence>
<keyword evidence="6" id="KW-0418">Kinase</keyword>
<keyword evidence="9" id="KW-0812">Transmembrane</keyword>
<dbReference type="EC" id="2.7.13.3" evidence="2"/>
<dbReference type="PANTHER" id="PTHR43065">
    <property type="entry name" value="SENSOR HISTIDINE KINASE"/>
    <property type="match status" value="1"/>
</dbReference>
<comment type="catalytic activity">
    <reaction evidence="1">
        <text>ATP + protein L-histidine = ADP + protein N-phospho-L-histidine.</text>
        <dbReference type="EC" id="2.7.13.3"/>
    </reaction>
</comment>
<sequence>MKIFENNRLLLRYILIIVAIIIAFGSLIVSHYLVKDLSKEERNKIEIWAEATKEMASNTENLNMNLVVQILKSNTTIPVILYDKKDNYYTSTNIELPETDEQEFLKQQSRTFEKRHKPIVIEVEDFDQYVYYDDSYTLKRLQLYPYVQVSVLIIFMITAFFALFTTMRMEQDRLWVGLSKETAHQLGTPISSLLAWLEYLKLKNADQSILLDMEKDVNRLQMITDRFSKIGSAPSLERKDINEIVTQSITYLEKRISKKVIFELQLSSAPLYANVSEPLLSWVIENLTKNAVDAMEGQGEIIYTLSDKGKIISLDIRDTGKGIPKSKFKTIFSPGFTTKKRGWGLGLSLAKRIIESYHRGKIYVKSSEIGVGTTFCIELKRSN</sequence>
<accession>F5J2T5</accession>
<dbReference type="PROSITE" id="PS50109">
    <property type="entry name" value="HIS_KIN"/>
    <property type="match status" value="1"/>
</dbReference>
<dbReference type="GO" id="GO:0004673">
    <property type="term" value="F:protein histidine kinase activity"/>
    <property type="evidence" value="ECO:0007669"/>
    <property type="project" value="UniProtKB-EC"/>
</dbReference>
<dbReference type="Proteomes" id="UP000004913">
    <property type="component" value="Unassembled WGS sequence"/>
</dbReference>
<proteinExistence type="predicted"/>
<dbReference type="InterPro" id="IPR005467">
    <property type="entry name" value="His_kinase_dom"/>
</dbReference>
<reference evidence="11 12" key="1">
    <citation type="submission" date="2011-04" db="EMBL/GenBank/DDBJ databases">
        <title>The Genome Sequence of Dysgonomonas gadei ATCC BAA-286.</title>
        <authorList>
            <consortium name="The Broad Institute Genome Sequencing Platform"/>
            <person name="Earl A."/>
            <person name="Ward D."/>
            <person name="Feldgarden M."/>
            <person name="Gevers D."/>
            <person name="Pudlo N."/>
            <person name="Martens E."/>
            <person name="Allen-Vercoe E."/>
            <person name="Young S.K."/>
            <person name="Zeng Q."/>
            <person name="Gargeya S."/>
            <person name="Fitzgerald M."/>
            <person name="Haas B."/>
            <person name="Abouelleil A."/>
            <person name="Alvarado L."/>
            <person name="Arachchi H.M."/>
            <person name="Berlin A."/>
            <person name="Brown A."/>
            <person name="Chapman S.B."/>
            <person name="Chen Z."/>
            <person name="Dunbar C."/>
            <person name="Freedman E."/>
            <person name="Gearin G."/>
            <person name="Gellesch M."/>
            <person name="Goldberg J."/>
            <person name="Griggs A."/>
            <person name="Gujja S."/>
            <person name="Heiman D."/>
            <person name="Howarth C."/>
            <person name="Larson L."/>
            <person name="Lui A."/>
            <person name="MacDonald P.J.P."/>
            <person name="Mehta T."/>
            <person name="Montmayeur A."/>
            <person name="Murphy C."/>
            <person name="Neiman D."/>
            <person name="Pearson M."/>
            <person name="Priest M."/>
            <person name="Roberts A."/>
            <person name="Saif S."/>
            <person name="Shea T."/>
            <person name="Shenoy N."/>
            <person name="Sisk P."/>
            <person name="Stolte C."/>
            <person name="Sykes S."/>
            <person name="Yandava C."/>
            <person name="Wortman J."/>
            <person name="Nusbaum C."/>
            <person name="Birren B."/>
        </authorList>
    </citation>
    <scope>NUCLEOTIDE SEQUENCE [LARGE SCALE GENOMIC DNA]</scope>
    <source>
        <strain evidence="11 12">ATCC BAA-286</strain>
    </source>
</reference>
<evidence type="ECO:0000256" key="9">
    <source>
        <dbReference type="SAM" id="Phobius"/>
    </source>
</evidence>
<keyword evidence="4" id="KW-0808">Transferase</keyword>
<organism evidence="11 12">
    <name type="scientific">Dysgonomonas gadei ATCC BAA-286</name>
    <dbReference type="NCBI Taxonomy" id="742766"/>
    <lineage>
        <taxon>Bacteria</taxon>
        <taxon>Pseudomonadati</taxon>
        <taxon>Bacteroidota</taxon>
        <taxon>Bacteroidia</taxon>
        <taxon>Bacteroidales</taxon>
        <taxon>Dysgonomonadaceae</taxon>
        <taxon>Dysgonomonas</taxon>
    </lineage>
</organism>
<dbReference type="AlphaFoldDB" id="F5J2T5"/>
<feature type="transmembrane region" description="Helical" evidence="9">
    <location>
        <begin position="12"/>
        <end position="34"/>
    </location>
</feature>
<dbReference type="GO" id="GO:0000160">
    <property type="term" value="P:phosphorelay signal transduction system"/>
    <property type="evidence" value="ECO:0007669"/>
    <property type="project" value="UniProtKB-KW"/>
</dbReference>
<protein>
    <recommendedName>
        <fullName evidence="2">histidine kinase</fullName>
        <ecNumber evidence="2">2.7.13.3</ecNumber>
    </recommendedName>
</protein>
<dbReference type="EMBL" id="ADLV01000045">
    <property type="protein sequence ID" value="EGK00008.1"/>
    <property type="molecule type" value="Genomic_DNA"/>
</dbReference>
<evidence type="ECO:0000313" key="12">
    <source>
        <dbReference type="Proteomes" id="UP000004913"/>
    </source>
</evidence>
<dbReference type="eggNOG" id="COG4191">
    <property type="taxonomic scope" value="Bacteria"/>
</dbReference>
<dbReference type="OrthoDB" id="9815750at2"/>
<dbReference type="Pfam" id="PF02518">
    <property type="entry name" value="HATPase_c"/>
    <property type="match status" value="1"/>
</dbReference>
<evidence type="ECO:0000256" key="7">
    <source>
        <dbReference type="ARBA" id="ARBA00022840"/>
    </source>
</evidence>
<dbReference type="InterPro" id="IPR003594">
    <property type="entry name" value="HATPase_dom"/>
</dbReference>